<reference evidence="9" key="1">
    <citation type="journal article" date="2013" name="Science">
        <title>Comparative analysis of bat genomes provides insight into the evolution of flight and immunity.</title>
        <authorList>
            <person name="Zhang G."/>
            <person name="Cowled C."/>
            <person name="Shi Z."/>
            <person name="Huang Z."/>
            <person name="Bishop-Lilly K.A."/>
            <person name="Fang X."/>
            <person name="Wynne J.W."/>
            <person name="Xiong Z."/>
            <person name="Baker M.L."/>
            <person name="Zhao W."/>
            <person name="Tachedjian M."/>
            <person name="Zhu Y."/>
            <person name="Zhou P."/>
            <person name="Jiang X."/>
            <person name="Ng J."/>
            <person name="Yang L."/>
            <person name="Wu L."/>
            <person name="Xiao J."/>
            <person name="Feng Y."/>
            <person name="Chen Y."/>
            <person name="Sun X."/>
            <person name="Zhang Y."/>
            <person name="Marsh G.A."/>
            <person name="Crameri G."/>
            <person name="Broder C.C."/>
            <person name="Frey K.G."/>
            <person name="Wang L.F."/>
            <person name="Wang J."/>
        </authorList>
    </citation>
    <scope>NUCLEOTIDE SEQUENCE [LARGE SCALE GENOMIC DNA]</scope>
</reference>
<dbReference type="InterPro" id="IPR003598">
    <property type="entry name" value="Ig_sub2"/>
</dbReference>
<accession>L5LXC0</accession>
<organism evidence="8 9">
    <name type="scientific">Myotis davidii</name>
    <name type="common">David's myotis</name>
    <dbReference type="NCBI Taxonomy" id="225400"/>
    <lineage>
        <taxon>Eukaryota</taxon>
        <taxon>Metazoa</taxon>
        <taxon>Chordata</taxon>
        <taxon>Craniata</taxon>
        <taxon>Vertebrata</taxon>
        <taxon>Euteleostomi</taxon>
        <taxon>Mammalia</taxon>
        <taxon>Eutheria</taxon>
        <taxon>Laurasiatheria</taxon>
        <taxon>Chiroptera</taxon>
        <taxon>Yangochiroptera</taxon>
        <taxon>Vespertilionidae</taxon>
        <taxon>Myotis</taxon>
    </lineage>
</organism>
<keyword evidence="1 6" id="KW-0732">Signal</keyword>
<dbReference type="Proteomes" id="UP000010556">
    <property type="component" value="Unassembled WGS sequence"/>
</dbReference>
<keyword evidence="3" id="KW-1015">Disulfide bond</keyword>
<gene>
    <name evidence="8" type="ORF">MDA_GLEAN10004854</name>
</gene>
<keyword evidence="2" id="KW-0677">Repeat</keyword>
<evidence type="ECO:0000256" key="3">
    <source>
        <dbReference type="ARBA" id="ARBA00023157"/>
    </source>
</evidence>
<dbReference type="InterPro" id="IPR036179">
    <property type="entry name" value="Ig-like_dom_sf"/>
</dbReference>
<dbReference type="FunFam" id="2.60.40.10:FF:000217">
    <property type="entry name" value="High affinity immunoglobulin gamma Fc receptor I"/>
    <property type="match status" value="1"/>
</dbReference>
<dbReference type="SMART" id="SM00409">
    <property type="entry name" value="IG"/>
    <property type="match status" value="2"/>
</dbReference>
<keyword evidence="4" id="KW-0393">Immunoglobulin domain</keyword>
<feature type="region of interest" description="Disordered" evidence="5">
    <location>
        <begin position="250"/>
        <end position="283"/>
    </location>
</feature>
<dbReference type="PANTHER" id="PTHR11481:SF71">
    <property type="entry name" value="FC RECEPTOR-LIKE A"/>
    <property type="match status" value="1"/>
</dbReference>
<evidence type="ECO:0000256" key="5">
    <source>
        <dbReference type="SAM" id="MobiDB-lite"/>
    </source>
</evidence>
<evidence type="ECO:0000259" key="7">
    <source>
        <dbReference type="PROSITE" id="PS50835"/>
    </source>
</evidence>
<dbReference type="Gene3D" id="2.60.40.10">
    <property type="entry name" value="Immunoglobulins"/>
    <property type="match status" value="2"/>
</dbReference>
<dbReference type="InterPro" id="IPR013783">
    <property type="entry name" value="Ig-like_fold"/>
</dbReference>
<dbReference type="eggNOG" id="ENOG502T149">
    <property type="taxonomic scope" value="Eukaryota"/>
</dbReference>
<dbReference type="GO" id="GO:0006955">
    <property type="term" value="P:immune response"/>
    <property type="evidence" value="ECO:0007669"/>
    <property type="project" value="TreeGrafter"/>
</dbReference>
<dbReference type="FunFam" id="2.60.40.10:FF:000651">
    <property type="entry name" value="Fc receptor like 1"/>
    <property type="match status" value="1"/>
</dbReference>
<dbReference type="AlphaFoldDB" id="L5LXC0"/>
<evidence type="ECO:0000256" key="2">
    <source>
        <dbReference type="ARBA" id="ARBA00022737"/>
    </source>
</evidence>
<name>L5LXC0_MYODS</name>
<dbReference type="Pfam" id="PF13895">
    <property type="entry name" value="Ig_2"/>
    <property type="match status" value="1"/>
</dbReference>
<dbReference type="GO" id="GO:0009897">
    <property type="term" value="C:external side of plasma membrane"/>
    <property type="evidence" value="ECO:0007669"/>
    <property type="project" value="TreeGrafter"/>
</dbReference>
<dbReference type="GO" id="GO:0004888">
    <property type="term" value="F:transmembrane signaling receptor activity"/>
    <property type="evidence" value="ECO:0007669"/>
    <property type="project" value="TreeGrafter"/>
</dbReference>
<keyword evidence="9" id="KW-1185">Reference proteome</keyword>
<evidence type="ECO:0000256" key="1">
    <source>
        <dbReference type="ARBA" id="ARBA00022729"/>
    </source>
</evidence>
<evidence type="ECO:0000313" key="9">
    <source>
        <dbReference type="Proteomes" id="UP000010556"/>
    </source>
</evidence>
<feature type="signal peptide" evidence="6">
    <location>
        <begin position="1"/>
        <end position="24"/>
    </location>
</feature>
<dbReference type="EMBL" id="KB106589">
    <property type="protein sequence ID" value="ELK30675.1"/>
    <property type="molecule type" value="Genomic_DNA"/>
</dbReference>
<dbReference type="SUPFAM" id="SSF48726">
    <property type="entry name" value="Immunoglobulin"/>
    <property type="match status" value="2"/>
</dbReference>
<feature type="domain" description="Ig-like" evidence="7">
    <location>
        <begin position="60"/>
        <end position="154"/>
    </location>
</feature>
<dbReference type="PROSITE" id="PS50835">
    <property type="entry name" value="IG_LIKE"/>
    <property type="match status" value="2"/>
</dbReference>
<dbReference type="GO" id="GO:0007166">
    <property type="term" value="P:cell surface receptor signaling pathway"/>
    <property type="evidence" value="ECO:0007669"/>
    <property type="project" value="TreeGrafter"/>
</dbReference>
<dbReference type="InterPro" id="IPR007110">
    <property type="entry name" value="Ig-like_dom"/>
</dbReference>
<evidence type="ECO:0000313" key="8">
    <source>
        <dbReference type="EMBL" id="ELK30675.1"/>
    </source>
</evidence>
<dbReference type="PANTHER" id="PTHR11481">
    <property type="entry name" value="IMMUNOGLOBULIN FC RECEPTOR"/>
    <property type="match status" value="1"/>
</dbReference>
<evidence type="ECO:0000256" key="4">
    <source>
        <dbReference type="ARBA" id="ARBA00023319"/>
    </source>
</evidence>
<keyword evidence="8" id="KW-0675">Receptor</keyword>
<dbReference type="InterPro" id="IPR003599">
    <property type="entry name" value="Ig_sub"/>
</dbReference>
<feature type="chain" id="PRO_5003970733" evidence="6">
    <location>
        <begin position="25"/>
        <end position="329"/>
    </location>
</feature>
<dbReference type="InterPro" id="IPR050488">
    <property type="entry name" value="Ig_Fc_receptor"/>
</dbReference>
<feature type="compositionally biased region" description="Pro residues" evidence="5">
    <location>
        <begin position="261"/>
        <end position="277"/>
    </location>
</feature>
<proteinExistence type="predicted"/>
<dbReference type="SMART" id="SM00408">
    <property type="entry name" value="IGc2"/>
    <property type="match status" value="2"/>
</dbReference>
<evidence type="ECO:0000256" key="6">
    <source>
        <dbReference type="SAM" id="SignalP"/>
    </source>
</evidence>
<feature type="domain" description="Ig-like" evidence="7">
    <location>
        <begin position="160"/>
        <end position="247"/>
    </location>
</feature>
<protein>
    <submittedName>
        <fullName evidence="8">Fc receptor-like A</fullName>
    </submittedName>
</protein>
<sequence>MKLGCFSPPVLWAAQVLLAAGSESLQCEGPVSTRDSGCRPDDVGAREVDYLARGYMFSRPIRLVVSYDWLVLQGPAAPIFEGDPLVLRCQAWRGWPLAQVTFYRDGSALGAPGPNREFSIAVAREVDSGHYHCSAIFQSPGPGSLETASSVAVTVQELFPAPVLRATPSPEPQEGSAVTLSCQTKLPPQRSATRLLFSFHKGGRSVRGRGLSPELQVPAAAQAHSGSYWCEATTEDNHVWKRSPRLEIRVQGPSSSGAPPTLDPAPPKSAAPAPPSPQQASDPHLHHRMGLLLRQMQDVRVLLGHLVMELRDLSGHLKLETRKGTAKQV</sequence>